<reference evidence="2" key="1">
    <citation type="submission" date="2010-11" db="EMBL/GenBank/DDBJ databases">
        <title>The complete genome of Mahella australiensis DSM 15567.</title>
        <authorList>
            <consortium name="US DOE Joint Genome Institute (JGI-PGF)"/>
            <person name="Lucas S."/>
            <person name="Copeland A."/>
            <person name="Lapidus A."/>
            <person name="Bruce D."/>
            <person name="Goodwin L."/>
            <person name="Pitluck S."/>
            <person name="Kyrpides N."/>
            <person name="Mavromatis K."/>
            <person name="Pagani I."/>
            <person name="Ivanova N."/>
            <person name="Teshima H."/>
            <person name="Brettin T."/>
            <person name="Detter J.C."/>
            <person name="Han C."/>
            <person name="Tapia R."/>
            <person name="Land M."/>
            <person name="Hauser L."/>
            <person name="Markowitz V."/>
            <person name="Cheng J.-F."/>
            <person name="Hugenholtz P."/>
            <person name="Woyke T."/>
            <person name="Wu D."/>
            <person name="Spring S."/>
            <person name="Pukall R."/>
            <person name="Steenblock K."/>
            <person name="Schneider S."/>
            <person name="Klenk H.-P."/>
            <person name="Eisen J.A."/>
        </authorList>
    </citation>
    <scope>NUCLEOTIDE SEQUENCE [LARGE SCALE GENOMIC DNA]</scope>
    <source>
        <strain evidence="2">DSM 15567 / CIP 107919 / 50-1 BON</strain>
    </source>
</reference>
<dbReference type="AlphaFoldDB" id="F3ZX64"/>
<dbReference type="eggNOG" id="ENOG5033ZDU">
    <property type="taxonomic scope" value="Bacteria"/>
</dbReference>
<evidence type="ECO:0000313" key="1">
    <source>
        <dbReference type="EMBL" id="AEE95513.1"/>
    </source>
</evidence>
<protein>
    <submittedName>
        <fullName evidence="1">Uncharacterized protein</fullName>
    </submittedName>
</protein>
<reference evidence="1 2" key="2">
    <citation type="journal article" date="2011" name="Stand. Genomic Sci.">
        <title>Complete genome sequence of Mahella australiensis type strain (50-1 BON).</title>
        <authorList>
            <person name="Sikorski J."/>
            <person name="Teshima H."/>
            <person name="Nolan M."/>
            <person name="Lucas S."/>
            <person name="Hammon N."/>
            <person name="Deshpande S."/>
            <person name="Cheng J.F."/>
            <person name="Pitluck S."/>
            <person name="Liolios K."/>
            <person name="Pagani I."/>
            <person name="Ivanova N."/>
            <person name="Huntemann M."/>
            <person name="Mavromatis K."/>
            <person name="Ovchinikova G."/>
            <person name="Pati A."/>
            <person name="Tapia R."/>
            <person name="Han C."/>
            <person name="Goodwin L."/>
            <person name="Chen A."/>
            <person name="Palaniappan K."/>
            <person name="Land M."/>
            <person name="Hauser L."/>
            <person name="Ngatchou-Djao O.D."/>
            <person name="Rohde M."/>
            <person name="Pukall R."/>
            <person name="Spring S."/>
            <person name="Abt B."/>
            <person name="Goker M."/>
            <person name="Detter J.C."/>
            <person name="Woyke T."/>
            <person name="Bristow J."/>
            <person name="Markowitz V."/>
            <person name="Hugenholtz P."/>
            <person name="Eisen J.A."/>
            <person name="Kyrpides N.C."/>
            <person name="Klenk H.P."/>
            <person name="Lapidus A."/>
        </authorList>
    </citation>
    <scope>NUCLEOTIDE SEQUENCE [LARGE SCALE GENOMIC DNA]</scope>
    <source>
        <strain evidence="2">DSM 15567 / CIP 107919 / 50-1 BON</strain>
    </source>
</reference>
<proteinExistence type="predicted"/>
<dbReference type="Proteomes" id="UP000008457">
    <property type="component" value="Chromosome"/>
</dbReference>
<dbReference type="HOGENOM" id="CLU_911552_0_0_9"/>
<accession>F3ZX64</accession>
<keyword evidence="2" id="KW-1185">Reference proteome</keyword>
<dbReference type="STRING" id="697281.Mahau_0296"/>
<name>F3ZX64_MAHA5</name>
<dbReference type="KEGG" id="mas:Mahau_0296"/>
<evidence type="ECO:0000313" key="2">
    <source>
        <dbReference type="Proteomes" id="UP000008457"/>
    </source>
</evidence>
<organism evidence="1 2">
    <name type="scientific">Mahella australiensis (strain DSM 15567 / CIP 107919 / 50-1 BON)</name>
    <dbReference type="NCBI Taxonomy" id="697281"/>
    <lineage>
        <taxon>Bacteria</taxon>
        <taxon>Bacillati</taxon>
        <taxon>Bacillota</taxon>
        <taxon>Clostridia</taxon>
        <taxon>Thermoanaerobacterales</taxon>
        <taxon>Thermoanaerobacterales Family IV. Incertae Sedis</taxon>
        <taxon>Mahella</taxon>
    </lineage>
</organism>
<sequence>MKLSVNETAYLASVMEEKSELGLFTNINAAQNGDETKTLAEKGVFVDGKLSDEAARILSIAAAAEKCSRIVLRDSFCVIEKFVYKKGGETVLMENDAGDLLFSMPEDWSNALSELSEFTGLSRLKSASFEMLLSNDELMTLLSIIDLIRKNALKEYIGESHEAKPVTREAIISHLEQPGTNSLVKMLNDNYNFQAPEPGKTDELLHSLSGKGCINEKGDHILSEEYNIFANRFLVPDIAIIMEAFDSNAQGDIRTASALGLCAGIKDVALFVFSSDGTEFSSASGMQLMQIVDSFLNCPDLFIES</sequence>
<dbReference type="EMBL" id="CP002360">
    <property type="protein sequence ID" value="AEE95513.1"/>
    <property type="molecule type" value="Genomic_DNA"/>
</dbReference>
<gene>
    <name evidence="1" type="ordered locus">Mahau_0296</name>
</gene>
<dbReference type="RefSeq" id="WP_013779946.1">
    <property type="nucleotide sequence ID" value="NC_015520.1"/>
</dbReference>